<dbReference type="AlphaFoldDB" id="A0A812L1U1"/>
<dbReference type="Proteomes" id="UP000604046">
    <property type="component" value="Unassembled WGS sequence"/>
</dbReference>
<name>A0A812L1U1_9DINO</name>
<keyword evidence="2" id="KW-1185">Reference proteome</keyword>
<gene>
    <name evidence="1" type="ORF">SNAT2548_LOCUS10720</name>
</gene>
<protein>
    <submittedName>
        <fullName evidence="1">Uncharacterized protein</fullName>
    </submittedName>
</protein>
<dbReference type="OrthoDB" id="10411839at2759"/>
<evidence type="ECO:0000313" key="2">
    <source>
        <dbReference type="Proteomes" id="UP000604046"/>
    </source>
</evidence>
<organism evidence="1 2">
    <name type="scientific">Symbiodinium natans</name>
    <dbReference type="NCBI Taxonomy" id="878477"/>
    <lineage>
        <taxon>Eukaryota</taxon>
        <taxon>Sar</taxon>
        <taxon>Alveolata</taxon>
        <taxon>Dinophyceae</taxon>
        <taxon>Suessiales</taxon>
        <taxon>Symbiodiniaceae</taxon>
        <taxon>Symbiodinium</taxon>
    </lineage>
</organism>
<reference evidence="1" key="1">
    <citation type="submission" date="2021-02" db="EMBL/GenBank/DDBJ databases">
        <authorList>
            <person name="Dougan E. K."/>
            <person name="Rhodes N."/>
            <person name="Thang M."/>
            <person name="Chan C."/>
        </authorList>
    </citation>
    <scope>NUCLEOTIDE SEQUENCE</scope>
</reference>
<evidence type="ECO:0000313" key="1">
    <source>
        <dbReference type="EMBL" id="CAE7240108.1"/>
    </source>
</evidence>
<sequence>MSAIYAEAGTGKSVATLLAATEVANRRTDFFVVLQDDLSVALRLFFRISEVRSAASIAKSFFIGLEQKSITLRLVFDNVLDGGVSSDAERDILTALARGASEHGHQVLFTMKDEKAAASIAGLNGDTTFVAELQDKRHGAYRWNKTETEQLIRTFKNPNGMDTAAILEASQIPDELGGWRPRATKLFMKYGRKPSAPHKPGPFAGSAGSAGTTSTSSVWIRELICKDRTVTGKLRPEEELEPTGNAFQVEGTLTIVDDLKKAIDPSLSPYQASKIGIYSQKEDGRWVPEDEETKVNRGTSKADCYGFVLPPADDV</sequence>
<dbReference type="EMBL" id="CAJNDS010000902">
    <property type="protein sequence ID" value="CAE7240108.1"/>
    <property type="molecule type" value="Genomic_DNA"/>
</dbReference>
<comment type="caution">
    <text evidence="1">The sequence shown here is derived from an EMBL/GenBank/DDBJ whole genome shotgun (WGS) entry which is preliminary data.</text>
</comment>
<accession>A0A812L1U1</accession>
<proteinExistence type="predicted"/>